<accession>A0A9P4MEB8</accession>
<evidence type="ECO:0000256" key="1">
    <source>
        <dbReference type="SAM" id="SignalP"/>
    </source>
</evidence>
<name>A0A9P4MEB8_9PEZI</name>
<organism evidence="2 3">
    <name type="scientific">Myriangium duriaei CBS 260.36</name>
    <dbReference type="NCBI Taxonomy" id="1168546"/>
    <lineage>
        <taxon>Eukaryota</taxon>
        <taxon>Fungi</taxon>
        <taxon>Dikarya</taxon>
        <taxon>Ascomycota</taxon>
        <taxon>Pezizomycotina</taxon>
        <taxon>Dothideomycetes</taxon>
        <taxon>Dothideomycetidae</taxon>
        <taxon>Myriangiales</taxon>
        <taxon>Myriangiaceae</taxon>
        <taxon>Myriangium</taxon>
    </lineage>
</organism>
<evidence type="ECO:0008006" key="4">
    <source>
        <dbReference type="Google" id="ProtNLM"/>
    </source>
</evidence>
<evidence type="ECO:0000313" key="3">
    <source>
        <dbReference type="Proteomes" id="UP000799439"/>
    </source>
</evidence>
<protein>
    <recommendedName>
        <fullName evidence="4">Secreted protein</fullName>
    </recommendedName>
</protein>
<dbReference type="AlphaFoldDB" id="A0A9P4MEB8"/>
<feature type="signal peptide" evidence="1">
    <location>
        <begin position="1"/>
        <end position="25"/>
    </location>
</feature>
<keyword evidence="3" id="KW-1185">Reference proteome</keyword>
<proteinExistence type="predicted"/>
<evidence type="ECO:0000313" key="2">
    <source>
        <dbReference type="EMBL" id="KAF2150990.1"/>
    </source>
</evidence>
<comment type="caution">
    <text evidence="2">The sequence shown here is derived from an EMBL/GenBank/DDBJ whole genome shotgun (WGS) entry which is preliminary data.</text>
</comment>
<sequence>MFTVTSRLLFLASCGELQLAVRALALNHGSRHYRHWRRSPLHDALQVCILECSAAQFDFITALGIGKSQR</sequence>
<reference evidence="2" key="1">
    <citation type="journal article" date="2020" name="Stud. Mycol.">
        <title>101 Dothideomycetes genomes: a test case for predicting lifestyles and emergence of pathogens.</title>
        <authorList>
            <person name="Haridas S."/>
            <person name="Albert R."/>
            <person name="Binder M."/>
            <person name="Bloem J."/>
            <person name="Labutti K."/>
            <person name="Salamov A."/>
            <person name="Andreopoulos B."/>
            <person name="Baker S."/>
            <person name="Barry K."/>
            <person name="Bills G."/>
            <person name="Bluhm B."/>
            <person name="Cannon C."/>
            <person name="Castanera R."/>
            <person name="Culley D."/>
            <person name="Daum C."/>
            <person name="Ezra D."/>
            <person name="Gonzalez J."/>
            <person name="Henrissat B."/>
            <person name="Kuo A."/>
            <person name="Liang C."/>
            <person name="Lipzen A."/>
            <person name="Lutzoni F."/>
            <person name="Magnuson J."/>
            <person name="Mondo S."/>
            <person name="Nolan M."/>
            <person name="Ohm R."/>
            <person name="Pangilinan J."/>
            <person name="Park H.-J."/>
            <person name="Ramirez L."/>
            <person name="Alfaro M."/>
            <person name="Sun H."/>
            <person name="Tritt A."/>
            <person name="Yoshinaga Y."/>
            <person name="Zwiers L.-H."/>
            <person name="Turgeon B."/>
            <person name="Goodwin S."/>
            <person name="Spatafora J."/>
            <person name="Crous P."/>
            <person name="Grigoriev I."/>
        </authorList>
    </citation>
    <scope>NUCLEOTIDE SEQUENCE</scope>
    <source>
        <strain evidence="2">CBS 260.36</strain>
    </source>
</reference>
<dbReference type="EMBL" id="ML996088">
    <property type="protein sequence ID" value="KAF2150990.1"/>
    <property type="molecule type" value="Genomic_DNA"/>
</dbReference>
<gene>
    <name evidence="2" type="ORF">K461DRAFT_164733</name>
</gene>
<feature type="chain" id="PRO_5040141472" description="Secreted protein" evidence="1">
    <location>
        <begin position="26"/>
        <end position="70"/>
    </location>
</feature>
<keyword evidence="1" id="KW-0732">Signal</keyword>
<dbReference type="Proteomes" id="UP000799439">
    <property type="component" value="Unassembled WGS sequence"/>
</dbReference>